<dbReference type="EMBL" id="CM046112">
    <property type="protein sequence ID" value="KAI8428562.1"/>
    <property type="molecule type" value="Genomic_DNA"/>
</dbReference>
<reference evidence="1 2" key="1">
    <citation type="journal article" date="2022" name="Genome Biol. Evol.">
        <title>The Spruce Budworm Genome: Reconstructing the Evolutionary History of Antifreeze Proteins.</title>
        <authorList>
            <person name="Beliveau C."/>
            <person name="Gagne P."/>
            <person name="Picq S."/>
            <person name="Vernygora O."/>
            <person name="Keeling C.I."/>
            <person name="Pinkney K."/>
            <person name="Doucet D."/>
            <person name="Wen F."/>
            <person name="Johnston J.S."/>
            <person name="Maaroufi H."/>
            <person name="Boyle B."/>
            <person name="Laroche J."/>
            <person name="Dewar K."/>
            <person name="Juretic N."/>
            <person name="Blackburn G."/>
            <person name="Nisole A."/>
            <person name="Brunet B."/>
            <person name="Brandao M."/>
            <person name="Lumley L."/>
            <person name="Duan J."/>
            <person name="Quan G."/>
            <person name="Lucarotti C.J."/>
            <person name="Roe A.D."/>
            <person name="Sperling F.A.H."/>
            <person name="Levesque R.C."/>
            <person name="Cusson M."/>
        </authorList>
    </citation>
    <scope>NUCLEOTIDE SEQUENCE [LARGE SCALE GENOMIC DNA]</scope>
    <source>
        <strain evidence="1">Glfc:IPQL:Cfum</strain>
    </source>
</reference>
<proteinExistence type="predicted"/>
<gene>
    <name evidence="1" type="ORF">MSG28_007318</name>
</gene>
<accession>A0ACC0JWL8</accession>
<evidence type="ECO:0000313" key="2">
    <source>
        <dbReference type="Proteomes" id="UP001064048"/>
    </source>
</evidence>
<organism evidence="1 2">
    <name type="scientific">Choristoneura fumiferana</name>
    <name type="common">Spruce budworm moth</name>
    <name type="synonym">Archips fumiferana</name>
    <dbReference type="NCBI Taxonomy" id="7141"/>
    <lineage>
        <taxon>Eukaryota</taxon>
        <taxon>Metazoa</taxon>
        <taxon>Ecdysozoa</taxon>
        <taxon>Arthropoda</taxon>
        <taxon>Hexapoda</taxon>
        <taxon>Insecta</taxon>
        <taxon>Pterygota</taxon>
        <taxon>Neoptera</taxon>
        <taxon>Endopterygota</taxon>
        <taxon>Lepidoptera</taxon>
        <taxon>Glossata</taxon>
        <taxon>Ditrysia</taxon>
        <taxon>Tortricoidea</taxon>
        <taxon>Tortricidae</taxon>
        <taxon>Tortricinae</taxon>
        <taxon>Choristoneura</taxon>
    </lineage>
</organism>
<evidence type="ECO:0000313" key="1">
    <source>
        <dbReference type="EMBL" id="KAI8428562.1"/>
    </source>
</evidence>
<protein>
    <submittedName>
        <fullName evidence="1">Uncharacterized protein</fullName>
    </submittedName>
</protein>
<dbReference type="Proteomes" id="UP001064048">
    <property type="component" value="Chromosome 12"/>
</dbReference>
<comment type="caution">
    <text evidence="1">The sequence shown here is derived from an EMBL/GenBank/DDBJ whole genome shotgun (WGS) entry which is preliminary data.</text>
</comment>
<name>A0ACC0JWL8_CHOFU</name>
<sequence length="432" mass="47596">MAENNKMDKNGTVCCEINNEIIEIKNNVQKEKPEAMVFEDALILTGFGKYNYRLLILSIYTLLAAIAEVFSVGIIVTSSQCDLELGVFEKGIISSVPILGVIASAHFWGYLADTRGRLYTLNVTILGTVAGAFLASFANHWAFLTFAKFMSSIFACGSNSVIYTLLGESTQQTRRSRFLLFATTGVMFSQGIICAVAYPALKLNFAYYIPFLGFYYRPWRLLNQIIALLSLINFILIKCYIFESPKFYISKGEHDMGLGMLRRIYSVNSSKNVEDYTGTACNDSIADFTFIGITGFSTFITLVSVFCVITIKYTGKKWTYVGIHLLSAALAVIIDYASLGLGVTAFVGMLCNTVCMGITTSYAVELFPTYMRAMAVGLSMMVGRAVSFIFFNIIGVQLLTNCTGAVLGIFLPSDPKSTSDLKQPDNNSEQQT</sequence>
<keyword evidence="2" id="KW-1185">Reference proteome</keyword>